<dbReference type="EMBL" id="KZ613944">
    <property type="protein sequence ID" value="PMD41811.1"/>
    <property type="molecule type" value="Genomic_DNA"/>
</dbReference>
<dbReference type="Gene3D" id="3.60.10.10">
    <property type="entry name" value="Endonuclease/exonuclease/phosphatase"/>
    <property type="match status" value="1"/>
</dbReference>
<evidence type="ECO:0000313" key="12">
    <source>
        <dbReference type="Proteomes" id="UP000235786"/>
    </source>
</evidence>
<dbReference type="GO" id="GO:0005737">
    <property type="term" value="C:cytoplasm"/>
    <property type="evidence" value="ECO:0007669"/>
    <property type="project" value="TreeGrafter"/>
</dbReference>
<evidence type="ECO:0008006" key="13">
    <source>
        <dbReference type="Google" id="ProtNLM"/>
    </source>
</evidence>
<sequence length="411" mass="46462">MSSSISHRSMLRAKLPGTGNCKPAHFLVRRLSTPNHHTRYSITNRRFNHATADLPLPENSPAPRILNPYLYCSRTRGWRPYMPAPRRRLEQGSLLRVVSWNIDSTGVGRATRASLAIDHLEEVFGDPSSSLVVMLQKVHHQSLSAILEHPWIRKNFALSNARAPRRYFTLMMVSQHVQTDRWFRIPFQPPTGRDLLAVDIPLSSPDGESEHPKRVLRLCTTHLDLFREAEGEEPRPRQLAQVSALLKAPPTRCSEIIAGLVGGDLNQDSILYSLSHFVGHVDLCDVWDDTTHPPTPIFERLKGNTRENRTPSVRSARRIDSFLYTGMMDAVPLSEVRNVTGRTGRLGIGLKTTIKTWEYHVERRLNLARRGLVLTLPGKSHSDICREGGVRKELNVRVSRHVGSAIGIRVR</sequence>
<evidence type="ECO:0000256" key="6">
    <source>
        <dbReference type="ARBA" id="ARBA00022763"/>
    </source>
</evidence>
<dbReference type="SUPFAM" id="SSF56219">
    <property type="entry name" value="DNase I-like"/>
    <property type="match status" value="1"/>
</dbReference>
<keyword evidence="10" id="KW-0539">Nucleus</keyword>
<comment type="subcellular location">
    <subcellularLocation>
        <location evidence="3">Nucleus</location>
    </subcellularLocation>
</comment>
<name>A0A2J6RTH2_HYAVF</name>
<evidence type="ECO:0000256" key="4">
    <source>
        <dbReference type="ARBA" id="ARBA00022722"/>
    </source>
</evidence>
<dbReference type="InterPro" id="IPR036691">
    <property type="entry name" value="Endo/exonu/phosph_ase_sf"/>
</dbReference>
<evidence type="ECO:0000256" key="8">
    <source>
        <dbReference type="ARBA" id="ARBA00022842"/>
    </source>
</evidence>
<proteinExistence type="predicted"/>
<evidence type="ECO:0000313" key="11">
    <source>
        <dbReference type="EMBL" id="PMD41811.1"/>
    </source>
</evidence>
<dbReference type="PANTHER" id="PTHR15822:SF4">
    <property type="entry name" value="TYROSYL-DNA PHOSPHODIESTERASE 2"/>
    <property type="match status" value="1"/>
</dbReference>
<dbReference type="GO" id="GO:0070260">
    <property type="term" value="F:5'-tyrosyl-DNA phosphodiesterase activity"/>
    <property type="evidence" value="ECO:0007669"/>
    <property type="project" value="TreeGrafter"/>
</dbReference>
<keyword evidence="8" id="KW-0460">Magnesium</keyword>
<comment type="cofactor">
    <cofactor evidence="2">
        <name>Mg(2+)</name>
        <dbReference type="ChEBI" id="CHEBI:18420"/>
    </cofactor>
</comment>
<evidence type="ECO:0000256" key="5">
    <source>
        <dbReference type="ARBA" id="ARBA00022723"/>
    </source>
</evidence>
<dbReference type="GO" id="GO:0006302">
    <property type="term" value="P:double-strand break repair"/>
    <property type="evidence" value="ECO:0007669"/>
    <property type="project" value="TreeGrafter"/>
</dbReference>
<protein>
    <recommendedName>
        <fullName evidence="13">Endonuclease/exonuclease/phosphatase domain-containing protein</fullName>
    </recommendedName>
</protein>
<accession>A0A2J6RTH2</accession>
<evidence type="ECO:0000256" key="7">
    <source>
        <dbReference type="ARBA" id="ARBA00022801"/>
    </source>
</evidence>
<dbReference type="GO" id="GO:0046872">
    <property type="term" value="F:metal ion binding"/>
    <property type="evidence" value="ECO:0007669"/>
    <property type="project" value="UniProtKB-KW"/>
</dbReference>
<comment type="cofactor">
    <cofactor evidence="1">
        <name>Mn(2+)</name>
        <dbReference type="ChEBI" id="CHEBI:29035"/>
    </cofactor>
</comment>
<keyword evidence="12" id="KW-1185">Reference proteome</keyword>
<reference evidence="11 12" key="1">
    <citation type="submission" date="2016-04" db="EMBL/GenBank/DDBJ databases">
        <title>A degradative enzymes factory behind the ericoid mycorrhizal symbiosis.</title>
        <authorList>
            <consortium name="DOE Joint Genome Institute"/>
            <person name="Martino E."/>
            <person name="Morin E."/>
            <person name="Grelet G."/>
            <person name="Kuo A."/>
            <person name="Kohler A."/>
            <person name="Daghino S."/>
            <person name="Barry K."/>
            <person name="Choi C."/>
            <person name="Cichocki N."/>
            <person name="Clum A."/>
            <person name="Copeland A."/>
            <person name="Hainaut M."/>
            <person name="Haridas S."/>
            <person name="Labutti K."/>
            <person name="Lindquist E."/>
            <person name="Lipzen A."/>
            <person name="Khouja H.-R."/>
            <person name="Murat C."/>
            <person name="Ohm R."/>
            <person name="Olson A."/>
            <person name="Spatafora J."/>
            <person name="Veneault-Fourrey C."/>
            <person name="Henrissat B."/>
            <person name="Grigoriev I."/>
            <person name="Martin F."/>
            <person name="Perotto S."/>
        </authorList>
    </citation>
    <scope>NUCLEOTIDE SEQUENCE [LARGE SCALE GENOMIC DNA]</scope>
    <source>
        <strain evidence="11 12">F</strain>
    </source>
</reference>
<keyword evidence="4" id="KW-0540">Nuclease</keyword>
<dbReference type="PANTHER" id="PTHR15822">
    <property type="entry name" value="TRAF AND TNF RECEPTOR-ASSOCIATED PROTEIN"/>
    <property type="match status" value="1"/>
</dbReference>
<evidence type="ECO:0000256" key="1">
    <source>
        <dbReference type="ARBA" id="ARBA00001936"/>
    </source>
</evidence>
<keyword evidence="7" id="KW-0378">Hydrolase</keyword>
<dbReference type="GO" id="GO:0004518">
    <property type="term" value="F:nuclease activity"/>
    <property type="evidence" value="ECO:0007669"/>
    <property type="project" value="UniProtKB-KW"/>
</dbReference>
<keyword evidence="5" id="KW-0479">Metal-binding</keyword>
<evidence type="ECO:0000256" key="3">
    <source>
        <dbReference type="ARBA" id="ARBA00004123"/>
    </source>
</evidence>
<keyword evidence="6" id="KW-0227">DNA damage</keyword>
<dbReference type="AlphaFoldDB" id="A0A2J6RTH2"/>
<keyword evidence="9" id="KW-0234">DNA repair</keyword>
<evidence type="ECO:0000256" key="10">
    <source>
        <dbReference type="ARBA" id="ARBA00023242"/>
    </source>
</evidence>
<gene>
    <name evidence="11" type="ORF">L207DRAFT_528409</name>
</gene>
<dbReference type="Proteomes" id="UP000235786">
    <property type="component" value="Unassembled WGS sequence"/>
</dbReference>
<dbReference type="OrthoDB" id="3551944at2759"/>
<evidence type="ECO:0000256" key="9">
    <source>
        <dbReference type="ARBA" id="ARBA00023204"/>
    </source>
</evidence>
<dbReference type="InterPro" id="IPR051547">
    <property type="entry name" value="TDP2-like"/>
</dbReference>
<evidence type="ECO:0000256" key="2">
    <source>
        <dbReference type="ARBA" id="ARBA00001946"/>
    </source>
</evidence>
<dbReference type="GO" id="GO:0005634">
    <property type="term" value="C:nucleus"/>
    <property type="evidence" value="ECO:0007669"/>
    <property type="project" value="UniProtKB-SubCell"/>
</dbReference>
<organism evidence="11 12">
    <name type="scientific">Hyaloscypha variabilis (strain UAMH 11265 / GT02V1 / F)</name>
    <name type="common">Meliniomyces variabilis</name>
    <dbReference type="NCBI Taxonomy" id="1149755"/>
    <lineage>
        <taxon>Eukaryota</taxon>
        <taxon>Fungi</taxon>
        <taxon>Dikarya</taxon>
        <taxon>Ascomycota</taxon>
        <taxon>Pezizomycotina</taxon>
        <taxon>Leotiomycetes</taxon>
        <taxon>Helotiales</taxon>
        <taxon>Hyaloscyphaceae</taxon>
        <taxon>Hyaloscypha</taxon>
        <taxon>Hyaloscypha variabilis</taxon>
    </lineage>
</organism>
<dbReference type="GO" id="GO:0003697">
    <property type="term" value="F:single-stranded DNA binding"/>
    <property type="evidence" value="ECO:0007669"/>
    <property type="project" value="TreeGrafter"/>
</dbReference>